<dbReference type="InterPro" id="IPR052158">
    <property type="entry name" value="INH-QAR"/>
</dbReference>
<organism evidence="3 4">
    <name type="scientific">Endobacterium cereale</name>
    <dbReference type="NCBI Taxonomy" id="2663029"/>
    <lineage>
        <taxon>Bacteria</taxon>
        <taxon>Pseudomonadati</taxon>
        <taxon>Pseudomonadota</taxon>
        <taxon>Alphaproteobacteria</taxon>
        <taxon>Hyphomicrobiales</taxon>
        <taxon>Rhizobiaceae</taxon>
        <taxon>Endobacterium</taxon>
    </lineage>
</organism>
<feature type="domain" description="DJ-1/PfpI" evidence="2">
    <location>
        <begin position="52"/>
        <end position="209"/>
    </location>
</feature>
<evidence type="ECO:0000259" key="2">
    <source>
        <dbReference type="Pfam" id="PF01965"/>
    </source>
</evidence>
<dbReference type="InterPro" id="IPR029062">
    <property type="entry name" value="Class_I_gatase-like"/>
</dbReference>
<dbReference type="EMBL" id="WIXI01000049">
    <property type="protein sequence ID" value="MQY48752.1"/>
    <property type="molecule type" value="Genomic_DNA"/>
</dbReference>
<protein>
    <submittedName>
        <fullName evidence="3">Thiamine biosynthesis protein ThiJ</fullName>
    </submittedName>
</protein>
<feature type="chain" id="PRO_5025621957" evidence="1">
    <location>
        <begin position="21"/>
        <end position="356"/>
    </location>
</feature>
<name>A0A6A8AC69_9HYPH</name>
<evidence type="ECO:0000313" key="3">
    <source>
        <dbReference type="EMBL" id="MQY48752.1"/>
    </source>
</evidence>
<keyword evidence="1" id="KW-0732">Signal</keyword>
<reference evidence="3 4" key="1">
    <citation type="submission" date="2019-11" db="EMBL/GenBank/DDBJ databases">
        <title>Genome analysis of Rhizobacterium cereale a novel genus and species isolated from maize roots in North Spain.</title>
        <authorList>
            <person name="Menendez E."/>
            <person name="Flores-Felix J.D."/>
            <person name="Ramirez-Bahena M.-H."/>
            <person name="Igual J.M."/>
            <person name="Garcia-Fraile P."/>
            <person name="Peix A."/>
            <person name="Velazquez E."/>
        </authorList>
    </citation>
    <scope>NUCLEOTIDE SEQUENCE [LARGE SCALE GENOMIC DNA]</scope>
    <source>
        <strain evidence="3 4">RZME27</strain>
    </source>
</reference>
<dbReference type="SUPFAM" id="SSF52317">
    <property type="entry name" value="Class I glutamine amidotransferase-like"/>
    <property type="match status" value="1"/>
</dbReference>
<evidence type="ECO:0000256" key="1">
    <source>
        <dbReference type="SAM" id="SignalP"/>
    </source>
</evidence>
<proteinExistence type="predicted"/>
<evidence type="ECO:0000313" key="4">
    <source>
        <dbReference type="Proteomes" id="UP000435138"/>
    </source>
</evidence>
<keyword evidence="4" id="KW-1185">Reference proteome</keyword>
<comment type="caution">
    <text evidence="3">The sequence shown here is derived from an EMBL/GenBank/DDBJ whole genome shotgun (WGS) entry which is preliminary data.</text>
</comment>
<accession>A0A6A8AC69</accession>
<sequence length="356" mass="38409">MKKRFIVPLAIIAIFSTAIVWMNAPAPGNIGSTSDKTPTLTIPEANGRRPLVLLLAENDGTETTDLIVPFGILKQADIADVVIAATKAGPVTLMPALTIEPDITLQDFMARYEHRPDVIIVPAYHHAANPIIENFVAEQARAGKTIVSICDGALTVARTGIFDHRRATGHWFSLRGLASDFPDTQWITNRRFVTDGPIMSTTGVSASIPASLFLVEQLSDRVTAERTARKLGLPMWSDAHLSENFRLTAGRITAVASNAAAFWLHETISIPAQDGFDEIALALQADAWSRTYRSQAIVRGNGVITSRNGLKLLPTDMQADVKMPAETSLAGILHSIGKRYGAATADLVALQLEADP</sequence>
<gene>
    <name evidence="3" type="ORF">GAO09_22215</name>
</gene>
<dbReference type="Pfam" id="PF01965">
    <property type="entry name" value="DJ-1_PfpI"/>
    <property type="match status" value="1"/>
</dbReference>
<dbReference type="Proteomes" id="UP000435138">
    <property type="component" value="Unassembled WGS sequence"/>
</dbReference>
<dbReference type="InterPro" id="IPR002818">
    <property type="entry name" value="DJ-1/PfpI"/>
</dbReference>
<dbReference type="AlphaFoldDB" id="A0A6A8AC69"/>
<dbReference type="Gene3D" id="3.40.50.880">
    <property type="match status" value="1"/>
</dbReference>
<dbReference type="RefSeq" id="WP_153357745.1">
    <property type="nucleotide sequence ID" value="NZ_JAYKOO010000004.1"/>
</dbReference>
<dbReference type="PANTHER" id="PTHR43130">
    <property type="entry name" value="ARAC-FAMILY TRANSCRIPTIONAL REGULATOR"/>
    <property type="match status" value="1"/>
</dbReference>
<feature type="signal peptide" evidence="1">
    <location>
        <begin position="1"/>
        <end position="20"/>
    </location>
</feature>
<dbReference type="PANTHER" id="PTHR43130:SF3">
    <property type="entry name" value="HTH-TYPE TRANSCRIPTIONAL REGULATOR RV1931C"/>
    <property type="match status" value="1"/>
</dbReference>